<feature type="domain" description="Response regulatory" evidence="8">
    <location>
        <begin position="2"/>
        <end position="116"/>
    </location>
</feature>
<evidence type="ECO:0000256" key="2">
    <source>
        <dbReference type="ARBA" id="ARBA00023012"/>
    </source>
</evidence>
<dbReference type="EMBL" id="JAGZCZ010000005">
    <property type="protein sequence ID" value="MBS5519753.1"/>
    <property type="molecule type" value="Genomic_DNA"/>
</dbReference>
<dbReference type="SMART" id="SM00862">
    <property type="entry name" value="Trans_reg_C"/>
    <property type="match status" value="1"/>
</dbReference>
<evidence type="ECO:0000256" key="6">
    <source>
        <dbReference type="PROSITE-ProRule" id="PRU00169"/>
    </source>
</evidence>
<dbReference type="SMART" id="SM00448">
    <property type="entry name" value="REC"/>
    <property type="match status" value="1"/>
</dbReference>
<feature type="DNA-binding region" description="OmpR/PhoB-type" evidence="7">
    <location>
        <begin position="123"/>
        <end position="220"/>
    </location>
</feature>
<dbReference type="Proteomes" id="UP000754226">
    <property type="component" value="Unassembled WGS sequence"/>
</dbReference>
<proteinExistence type="predicted"/>
<dbReference type="CDD" id="cd00383">
    <property type="entry name" value="trans_reg_C"/>
    <property type="match status" value="1"/>
</dbReference>
<dbReference type="Gene3D" id="1.10.10.10">
    <property type="entry name" value="Winged helix-like DNA-binding domain superfamily/Winged helix DNA-binding domain"/>
    <property type="match status" value="1"/>
</dbReference>
<dbReference type="GO" id="GO:0000976">
    <property type="term" value="F:transcription cis-regulatory region binding"/>
    <property type="evidence" value="ECO:0007669"/>
    <property type="project" value="TreeGrafter"/>
</dbReference>
<gene>
    <name evidence="10" type="ORF">KHX13_05405</name>
</gene>
<reference evidence="10" key="1">
    <citation type="submission" date="2021-02" db="EMBL/GenBank/DDBJ databases">
        <title>Infant gut strain persistence is associated with maternal origin, phylogeny, and functional potential including surface adhesion and iron acquisition.</title>
        <authorList>
            <person name="Lou Y.C."/>
        </authorList>
    </citation>
    <scope>NUCLEOTIDE SEQUENCE</scope>
    <source>
        <strain evidence="10">L3_106_000M1_dasL3_106_000M1_concoct_15</strain>
    </source>
</reference>
<dbReference type="GO" id="GO:0005829">
    <property type="term" value="C:cytosol"/>
    <property type="evidence" value="ECO:0007669"/>
    <property type="project" value="TreeGrafter"/>
</dbReference>
<feature type="domain" description="OmpR/PhoB-type" evidence="9">
    <location>
        <begin position="123"/>
        <end position="220"/>
    </location>
</feature>
<dbReference type="PROSITE" id="PS51755">
    <property type="entry name" value="OMPR_PHOB"/>
    <property type="match status" value="1"/>
</dbReference>
<keyword evidence="3" id="KW-0805">Transcription regulation</keyword>
<dbReference type="Pfam" id="PF00486">
    <property type="entry name" value="Trans_reg_C"/>
    <property type="match status" value="1"/>
</dbReference>
<keyword evidence="5" id="KW-0804">Transcription</keyword>
<evidence type="ECO:0000313" key="10">
    <source>
        <dbReference type="EMBL" id="MBS5519753.1"/>
    </source>
</evidence>
<dbReference type="PANTHER" id="PTHR48111">
    <property type="entry name" value="REGULATOR OF RPOS"/>
    <property type="match status" value="1"/>
</dbReference>
<name>A0A943EE56_9FIRM</name>
<sequence length="226" mass="24791">MNILLAEDEKAMSMAISAVLTHSGYTVDTVQNGAEAVEAAAQKPYDCLIFDIMMPIKDGVTALSEIRQSGNETPAIFLTAKSEVDDRITGLDAGADDYLTKPFAMGELLARIRSMTRRRQKDREDLTTGTLTLKVGEGELSCRSSVRLSAKETELMKLLMLNEGKALSTELLLSHVWQYEEDKGPGVVWIYISYLREKLRAIGSNCTIEGEENGSFCLVSQEAANG</sequence>
<dbReference type="Pfam" id="PF00072">
    <property type="entry name" value="Response_reg"/>
    <property type="match status" value="1"/>
</dbReference>
<dbReference type="GO" id="GO:0006355">
    <property type="term" value="P:regulation of DNA-templated transcription"/>
    <property type="evidence" value="ECO:0007669"/>
    <property type="project" value="InterPro"/>
</dbReference>
<dbReference type="SUPFAM" id="SSF52172">
    <property type="entry name" value="CheY-like"/>
    <property type="match status" value="1"/>
</dbReference>
<evidence type="ECO:0000256" key="1">
    <source>
        <dbReference type="ARBA" id="ARBA00022553"/>
    </source>
</evidence>
<dbReference type="PANTHER" id="PTHR48111:SF1">
    <property type="entry name" value="TWO-COMPONENT RESPONSE REGULATOR ORR33"/>
    <property type="match status" value="1"/>
</dbReference>
<dbReference type="GO" id="GO:0000156">
    <property type="term" value="F:phosphorelay response regulator activity"/>
    <property type="evidence" value="ECO:0007669"/>
    <property type="project" value="TreeGrafter"/>
</dbReference>
<evidence type="ECO:0000256" key="7">
    <source>
        <dbReference type="PROSITE-ProRule" id="PRU01091"/>
    </source>
</evidence>
<evidence type="ECO:0000259" key="9">
    <source>
        <dbReference type="PROSITE" id="PS51755"/>
    </source>
</evidence>
<dbReference type="GO" id="GO:0032993">
    <property type="term" value="C:protein-DNA complex"/>
    <property type="evidence" value="ECO:0007669"/>
    <property type="project" value="TreeGrafter"/>
</dbReference>
<dbReference type="SUPFAM" id="SSF46894">
    <property type="entry name" value="C-terminal effector domain of the bipartite response regulators"/>
    <property type="match status" value="1"/>
</dbReference>
<comment type="caution">
    <text evidence="10">The sequence shown here is derived from an EMBL/GenBank/DDBJ whole genome shotgun (WGS) entry which is preliminary data.</text>
</comment>
<dbReference type="InterPro" id="IPR001867">
    <property type="entry name" value="OmpR/PhoB-type_DNA-bd"/>
</dbReference>
<evidence type="ECO:0000256" key="4">
    <source>
        <dbReference type="ARBA" id="ARBA00023125"/>
    </source>
</evidence>
<evidence type="ECO:0000259" key="8">
    <source>
        <dbReference type="PROSITE" id="PS50110"/>
    </source>
</evidence>
<dbReference type="InterPro" id="IPR011006">
    <property type="entry name" value="CheY-like_superfamily"/>
</dbReference>
<organism evidence="10 11">
    <name type="scientific">Acidaminococcus intestini</name>
    <dbReference type="NCBI Taxonomy" id="187327"/>
    <lineage>
        <taxon>Bacteria</taxon>
        <taxon>Bacillati</taxon>
        <taxon>Bacillota</taxon>
        <taxon>Negativicutes</taxon>
        <taxon>Acidaminococcales</taxon>
        <taxon>Acidaminococcaceae</taxon>
        <taxon>Acidaminococcus</taxon>
    </lineage>
</organism>
<keyword evidence="2" id="KW-0902">Two-component regulatory system</keyword>
<accession>A0A943EE56</accession>
<evidence type="ECO:0000256" key="5">
    <source>
        <dbReference type="ARBA" id="ARBA00023163"/>
    </source>
</evidence>
<dbReference type="AlphaFoldDB" id="A0A943EE56"/>
<dbReference type="InterPro" id="IPR001789">
    <property type="entry name" value="Sig_transdc_resp-reg_receiver"/>
</dbReference>
<dbReference type="PROSITE" id="PS50110">
    <property type="entry name" value="RESPONSE_REGULATORY"/>
    <property type="match status" value="1"/>
</dbReference>
<dbReference type="Gene3D" id="6.10.250.690">
    <property type="match status" value="1"/>
</dbReference>
<dbReference type="InterPro" id="IPR016032">
    <property type="entry name" value="Sig_transdc_resp-reg_C-effctor"/>
</dbReference>
<keyword evidence="1 6" id="KW-0597">Phosphoprotein</keyword>
<protein>
    <submittedName>
        <fullName evidence="10">Response regulator transcription factor</fullName>
    </submittedName>
</protein>
<evidence type="ECO:0000256" key="3">
    <source>
        <dbReference type="ARBA" id="ARBA00023015"/>
    </source>
</evidence>
<dbReference type="Gene3D" id="3.40.50.2300">
    <property type="match status" value="1"/>
</dbReference>
<feature type="modified residue" description="4-aspartylphosphate" evidence="6">
    <location>
        <position position="51"/>
    </location>
</feature>
<dbReference type="InterPro" id="IPR036388">
    <property type="entry name" value="WH-like_DNA-bd_sf"/>
</dbReference>
<evidence type="ECO:0000313" key="11">
    <source>
        <dbReference type="Proteomes" id="UP000754226"/>
    </source>
</evidence>
<dbReference type="InterPro" id="IPR039420">
    <property type="entry name" value="WalR-like"/>
</dbReference>
<keyword evidence="4 7" id="KW-0238">DNA-binding</keyword>